<dbReference type="Proteomes" id="UP000799771">
    <property type="component" value="Unassembled WGS sequence"/>
</dbReference>
<evidence type="ECO:0000259" key="1">
    <source>
        <dbReference type="Pfam" id="PF20263"/>
    </source>
</evidence>
<name>A0A6A6A7G9_9PLEO</name>
<evidence type="ECO:0000313" key="3">
    <source>
        <dbReference type="Proteomes" id="UP000799771"/>
    </source>
</evidence>
<organism evidence="2 3">
    <name type="scientific">Dothidotthia symphoricarpi CBS 119687</name>
    <dbReference type="NCBI Taxonomy" id="1392245"/>
    <lineage>
        <taxon>Eukaryota</taxon>
        <taxon>Fungi</taxon>
        <taxon>Dikarya</taxon>
        <taxon>Ascomycota</taxon>
        <taxon>Pezizomycotina</taxon>
        <taxon>Dothideomycetes</taxon>
        <taxon>Pleosporomycetidae</taxon>
        <taxon>Pleosporales</taxon>
        <taxon>Dothidotthiaceae</taxon>
        <taxon>Dothidotthia</taxon>
    </lineage>
</organism>
<keyword evidence="3" id="KW-1185">Reference proteome</keyword>
<gene>
    <name evidence="2" type="ORF">P153DRAFT_432650</name>
</gene>
<protein>
    <recommendedName>
        <fullName evidence="1">LYR motif-containing protein Cup1-like N-terminal domain-containing protein</fullName>
    </recommendedName>
</protein>
<dbReference type="AlphaFoldDB" id="A0A6A6A7G9"/>
<accession>A0A6A6A7G9</accession>
<dbReference type="CDD" id="cd20273">
    <property type="entry name" value="Complex1_LYR_unchar"/>
    <property type="match status" value="1"/>
</dbReference>
<sequence length="454" mass="52451">MPVSLQQTAAGVKSVSGVKSIHLLRALLREASYLPDETARHYFRRYLVSRFKAYQPKQNATASFDVEAVEKYRHQSFRRRHVGIINERAHRLQRKGHKGLNYLRRANLGEQPCLQKVLHFAYGRLGRRKHVLLDALLKPDPFMQGSNETALPDFTGPTPLQKLYYSDKRYLQYFDAPKLSKANHVISISDRYSCLRTVLQSQHQKGLGLHRDLKGAAFKTPVHNIWHRPMPIKRARNNVKRWYAETMERLLPPLPNEEWDNMHAMVTGEKWISFTKPRTPGVELNPSPVQDVDLFKKIIHEGLALDKLSRADRPAGINRPHTINPKFMRRLYSKILALCCKLDYDHERGRWIATWGEPIQRDTLKTYPVDESLFAGVDATGHVPKEKKKNTPDMGDAPKVAYIQPRNDKGEYLRFPFFTEFLPPNNPLRKELDEWKRKRAAAAVAESGKASSKR</sequence>
<evidence type="ECO:0000313" key="2">
    <source>
        <dbReference type="EMBL" id="KAF2127526.1"/>
    </source>
</evidence>
<dbReference type="InterPro" id="IPR046896">
    <property type="entry name" value="Cup1-like_N"/>
</dbReference>
<dbReference type="Pfam" id="PF20263">
    <property type="entry name" value="LYRM2-like"/>
    <property type="match status" value="1"/>
</dbReference>
<dbReference type="EMBL" id="ML977510">
    <property type="protein sequence ID" value="KAF2127526.1"/>
    <property type="molecule type" value="Genomic_DNA"/>
</dbReference>
<dbReference type="RefSeq" id="XP_033521915.1">
    <property type="nucleotide sequence ID" value="XM_033672982.1"/>
</dbReference>
<reference evidence="2" key="1">
    <citation type="journal article" date="2020" name="Stud. Mycol.">
        <title>101 Dothideomycetes genomes: a test case for predicting lifestyles and emergence of pathogens.</title>
        <authorList>
            <person name="Haridas S."/>
            <person name="Albert R."/>
            <person name="Binder M."/>
            <person name="Bloem J."/>
            <person name="Labutti K."/>
            <person name="Salamov A."/>
            <person name="Andreopoulos B."/>
            <person name="Baker S."/>
            <person name="Barry K."/>
            <person name="Bills G."/>
            <person name="Bluhm B."/>
            <person name="Cannon C."/>
            <person name="Castanera R."/>
            <person name="Culley D."/>
            <person name="Daum C."/>
            <person name="Ezra D."/>
            <person name="Gonzalez J."/>
            <person name="Henrissat B."/>
            <person name="Kuo A."/>
            <person name="Liang C."/>
            <person name="Lipzen A."/>
            <person name="Lutzoni F."/>
            <person name="Magnuson J."/>
            <person name="Mondo S."/>
            <person name="Nolan M."/>
            <person name="Ohm R."/>
            <person name="Pangilinan J."/>
            <person name="Park H.-J."/>
            <person name="Ramirez L."/>
            <person name="Alfaro M."/>
            <person name="Sun H."/>
            <person name="Tritt A."/>
            <person name="Yoshinaga Y."/>
            <person name="Zwiers L.-H."/>
            <person name="Turgeon B."/>
            <person name="Goodwin S."/>
            <person name="Spatafora J."/>
            <person name="Crous P."/>
            <person name="Grigoriev I."/>
        </authorList>
    </citation>
    <scope>NUCLEOTIDE SEQUENCE</scope>
    <source>
        <strain evidence="2">CBS 119687</strain>
    </source>
</reference>
<proteinExistence type="predicted"/>
<dbReference type="GeneID" id="54413414"/>
<dbReference type="OrthoDB" id="5521299at2759"/>
<feature type="domain" description="LYR motif-containing protein Cup1-like N-terminal" evidence="1">
    <location>
        <begin position="23"/>
        <end position="133"/>
    </location>
</feature>